<dbReference type="EMBL" id="PFCN01000036">
    <property type="protein sequence ID" value="PIR70105.1"/>
    <property type="molecule type" value="Genomic_DNA"/>
</dbReference>
<evidence type="ECO:0000313" key="2">
    <source>
        <dbReference type="Proteomes" id="UP000229383"/>
    </source>
</evidence>
<evidence type="ECO:0000313" key="1">
    <source>
        <dbReference type="EMBL" id="PIR70105.1"/>
    </source>
</evidence>
<organism evidence="1 2">
    <name type="scientific">Candidatus Niyogibacteria bacterium CG10_big_fil_rev_8_21_14_0_10_42_19</name>
    <dbReference type="NCBI Taxonomy" id="1974725"/>
    <lineage>
        <taxon>Bacteria</taxon>
        <taxon>Candidatus Niyogiibacteriota</taxon>
    </lineage>
</organism>
<name>A0A2H0TH09_9BACT</name>
<accession>A0A2H0TH09</accession>
<reference evidence="2" key="1">
    <citation type="submission" date="2017-09" db="EMBL/GenBank/DDBJ databases">
        <title>Depth-based differentiation of microbial function through sediment-hosted aquifers and enrichment of novel symbionts in the deep terrestrial subsurface.</title>
        <authorList>
            <person name="Probst A.J."/>
            <person name="Ladd B."/>
            <person name="Jarett J.K."/>
            <person name="Geller-Mcgrath D.E."/>
            <person name="Sieber C.M.K."/>
            <person name="Emerson J.B."/>
            <person name="Anantharaman K."/>
            <person name="Thomas B.C."/>
            <person name="Malmstrom R."/>
            <person name="Stieglmeier M."/>
            <person name="Klingl A."/>
            <person name="Woyke T."/>
            <person name="Ryan C.M."/>
            <person name="Banfield J.F."/>
        </authorList>
    </citation>
    <scope>NUCLEOTIDE SEQUENCE [LARGE SCALE GENOMIC DNA]</scope>
</reference>
<comment type="caution">
    <text evidence="1">The sequence shown here is derived from an EMBL/GenBank/DDBJ whole genome shotgun (WGS) entry which is preliminary data.</text>
</comment>
<protein>
    <submittedName>
        <fullName evidence="1">Uncharacterized protein</fullName>
    </submittedName>
</protein>
<dbReference type="AlphaFoldDB" id="A0A2H0TH09"/>
<proteinExistence type="predicted"/>
<dbReference type="Proteomes" id="UP000229383">
    <property type="component" value="Unassembled WGS sequence"/>
</dbReference>
<gene>
    <name evidence="1" type="ORF">COU46_03300</name>
</gene>
<sequence>MSNEENFLIKAISLSFNPKKVDSWEIIKGGGGLPDYKNVVVVNNLGAIKNIRSRGVKIFIIAVVSSQRYFAEAKGAGANCIFTVEDIIGLLARLKRHNYWA</sequence>